<evidence type="ECO:0000313" key="3">
    <source>
        <dbReference type="EMBL" id="KAH8985171.1"/>
    </source>
</evidence>
<evidence type="ECO:0000256" key="1">
    <source>
        <dbReference type="ARBA" id="ARBA00022737"/>
    </source>
</evidence>
<accession>A0AAD4QAS4</accession>
<gene>
    <name evidence="3" type="ORF">EDB92DRAFT_1883972</name>
</gene>
<feature type="non-terminal residue" evidence="3">
    <location>
        <position position="113"/>
    </location>
</feature>
<reference evidence="3" key="1">
    <citation type="submission" date="2022-01" db="EMBL/GenBank/DDBJ databases">
        <title>Comparative genomics reveals a dynamic genome evolution in the ectomycorrhizal milk-cap (Lactarius) mushrooms.</title>
        <authorList>
            <consortium name="DOE Joint Genome Institute"/>
            <person name="Lebreton A."/>
            <person name="Tang N."/>
            <person name="Kuo A."/>
            <person name="LaButti K."/>
            <person name="Drula E."/>
            <person name="Barry K."/>
            <person name="Clum A."/>
            <person name="Lipzen A."/>
            <person name="Mousain D."/>
            <person name="Ng V."/>
            <person name="Wang R."/>
            <person name="Wang X."/>
            <person name="Dai Y."/>
            <person name="Henrissat B."/>
            <person name="Grigoriev I.V."/>
            <person name="Guerin-Laguette A."/>
            <person name="Yu F."/>
            <person name="Martin F.M."/>
        </authorList>
    </citation>
    <scope>NUCLEOTIDE SEQUENCE</scope>
    <source>
        <strain evidence="3">QP</strain>
    </source>
</reference>
<dbReference type="Gene3D" id="1.20.5.2280">
    <property type="match status" value="1"/>
</dbReference>
<organism evidence="3 4">
    <name type="scientific">Lactarius akahatsu</name>
    <dbReference type="NCBI Taxonomy" id="416441"/>
    <lineage>
        <taxon>Eukaryota</taxon>
        <taxon>Fungi</taxon>
        <taxon>Dikarya</taxon>
        <taxon>Basidiomycota</taxon>
        <taxon>Agaricomycotina</taxon>
        <taxon>Agaricomycetes</taxon>
        <taxon>Russulales</taxon>
        <taxon>Russulaceae</taxon>
        <taxon>Lactarius</taxon>
    </lineage>
</organism>
<evidence type="ECO:0000259" key="2">
    <source>
        <dbReference type="Pfam" id="PF24883"/>
    </source>
</evidence>
<comment type="caution">
    <text evidence="3">The sequence shown here is derived from an EMBL/GenBank/DDBJ whole genome shotgun (WGS) entry which is preliminary data.</text>
</comment>
<sequence>MATAEVLRLTHSVEDKVEGVNKGVQGVDGKVEGVDKRVRRVDHKVRTIDDRLRHDLRNWLSPPDPSINYNTACGTHHEGTAAWLTRGDAFKGWRADGCLLWVHGKPGSGKSIL</sequence>
<evidence type="ECO:0000313" key="4">
    <source>
        <dbReference type="Proteomes" id="UP001201163"/>
    </source>
</evidence>
<name>A0AAD4QAS4_9AGAM</name>
<keyword evidence="1" id="KW-0677">Repeat</keyword>
<keyword evidence="4" id="KW-1185">Reference proteome</keyword>
<proteinExistence type="predicted"/>
<dbReference type="InterPro" id="IPR056884">
    <property type="entry name" value="NPHP3-like_N"/>
</dbReference>
<feature type="domain" description="Nephrocystin 3-like N-terminal" evidence="2">
    <location>
        <begin position="79"/>
        <end position="113"/>
    </location>
</feature>
<dbReference type="Proteomes" id="UP001201163">
    <property type="component" value="Unassembled WGS sequence"/>
</dbReference>
<protein>
    <recommendedName>
        <fullName evidence="2">Nephrocystin 3-like N-terminal domain-containing protein</fullName>
    </recommendedName>
</protein>
<dbReference type="Pfam" id="PF24883">
    <property type="entry name" value="NPHP3_N"/>
    <property type="match status" value="1"/>
</dbReference>
<dbReference type="AlphaFoldDB" id="A0AAD4QAS4"/>
<dbReference type="EMBL" id="JAKELL010000067">
    <property type="protein sequence ID" value="KAH8985171.1"/>
    <property type="molecule type" value="Genomic_DNA"/>
</dbReference>